<dbReference type="Proteomes" id="UP000268093">
    <property type="component" value="Unassembled WGS sequence"/>
</dbReference>
<dbReference type="PANTHER" id="PTHR14633:SF3">
    <property type="entry name" value="LITTLE ELONGATION COMPLEX SUBUNIT 2"/>
    <property type="match status" value="1"/>
</dbReference>
<dbReference type="Pfam" id="PF10505">
    <property type="entry name" value="NARG2_C"/>
    <property type="match status" value="1"/>
</dbReference>
<dbReference type="GO" id="GO:0042796">
    <property type="term" value="P:snRNA transcription by RNA polymerase III"/>
    <property type="evidence" value="ECO:0007669"/>
    <property type="project" value="TreeGrafter"/>
</dbReference>
<feature type="compositionally biased region" description="Basic and acidic residues" evidence="1">
    <location>
        <begin position="303"/>
        <end position="324"/>
    </location>
</feature>
<dbReference type="OrthoDB" id="289162at2759"/>
<name>A0A433CYP1_9FUNG</name>
<evidence type="ECO:0000313" key="3">
    <source>
        <dbReference type="EMBL" id="RUP43699.1"/>
    </source>
</evidence>
<dbReference type="GO" id="GO:0042795">
    <property type="term" value="P:snRNA transcription by RNA polymerase II"/>
    <property type="evidence" value="ECO:0007669"/>
    <property type="project" value="TreeGrafter"/>
</dbReference>
<organism evidence="3 4">
    <name type="scientific">Jimgerdemannia flammicorona</name>
    <dbReference type="NCBI Taxonomy" id="994334"/>
    <lineage>
        <taxon>Eukaryota</taxon>
        <taxon>Fungi</taxon>
        <taxon>Fungi incertae sedis</taxon>
        <taxon>Mucoromycota</taxon>
        <taxon>Mucoromycotina</taxon>
        <taxon>Endogonomycetes</taxon>
        <taxon>Endogonales</taxon>
        <taxon>Endogonaceae</taxon>
        <taxon>Jimgerdemannia</taxon>
    </lineage>
</organism>
<keyword evidence="4" id="KW-1185">Reference proteome</keyword>
<evidence type="ECO:0000313" key="4">
    <source>
        <dbReference type="Proteomes" id="UP000268093"/>
    </source>
</evidence>
<evidence type="ECO:0000259" key="2">
    <source>
        <dbReference type="Pfam" id="PF10505"/>
    </source>
</evidence>
<feature type="domain" description="Little elongation complex subunit 2 C-terminal" evidence="2">
    <location>
        <begin position="370"/>
        <end position="555"/>
    </location>
</feature>
<sequence length="605" mass="68516">MMTALAAIGGDNVLPSPTEVYHVPPPSQRQHGMPYSRLTKEEHLRFLQAEELLRTNPSLVSDIDRTTHQRHVTILAEEREAFREWQRERAKETDLMNELNISIKQQVDRYLETKRCRVIEQYPGSWCRCVVPNLADPIKIPLDREYWATSASGSPAILNENMKVFTTKCVFQITPAVSKDPIIPPLLAQRDIHVVISSGALAAIVELQSSLDTEWEIPVTVVSPKEFEGGNTSDKATKIHPLPFWFISVRVTCVVLSATVKTIYIDKPLLKKRMTPRERNQKFYGAAFKSMCLDFKSKSDVNDNRVLSEHPSDEKEKEIQRESDMAQVPSPSFPPPIGSSIRSPNLEPIKVTDSIPDIEMADANVEQAKQQPYDGENLTYTLWSFGELDVLVRYRSDGYVSEAGPDGKIVPRTIGLKTKLEYQLDEGWWEETTTTERARSWIYSYVRGHAHILVARFDVLRNEVIRVERRQMIDIFEGKWNPMPYSKLLHHLFTKLYALSPGTYLVAHKKGDWNVTVYKSTPSPPSSTSTSLYDLHDAHRSLPSLDGDSISTFVPAWGGPKGQVPWTFPPGEKLGTYTPSAGIKYCFQFADTGTCSKSDVSRFLL</sequence>
<dbReference type="AlphaFoldDB" id="A0A433CYP1"/>
<proteinExistence type="predicted"/>
<dbReference type="GO" id="GO:0008023">
    <property type="term" value="C:transcription elongation factor complex"/>
    <property type="evidence" value="ECO:0007669"/>
    <property type="project" value="InterPro"/>
</dbReference>
<dbReference type="GO" id="GO:0045945">
    <property type="term" value="P:positive regulation of transcription by RNA polymerase III"/>
    <property type="evidence" value="ECO:0007669"/>
    <property type="project" value="TreeGrafter"/>
</dbReference>
<evidence type="ECO:0000256" key="1">
    <source>
        <dbReference type="SAM" id="MobiDB-lite"/>
    </source>
</evidence>
<gene>
    <name evidence="3" type="ORF">BC936DRAFT_136843</name>
</gene>
<dbReference type="PANTHER" id="PTHR14633">
    <property type="entry name" value="LITTLE ELONGATION COMPLEX SUBUNIT 2"/>
    <property type="match status" value="1"/>
</dbReference>
<dbReference type="InterPro" id="IPR019535">
    <property type="entry name" value="ICE2_C"/>
</dbReference>
<protein>
    <recommendedName>
        <fullName evidence="2">Little elongation complex subunit 2 C-terminal domain-containing protein</fullName>
    </recommendedName>
</protein>
<dbReference type="EMBL" id="RBNI01010467">
    <property type="protein sequence ID" value="RUP43699.1"/>
    <property type="molecule type" value="Genomic_DNA"/>
</dbReference>
<comment type="caution">
    <text evidence="3">The sequence shown here is derived from an EMBL/GenBank/DDBJ whole genome shotgun (WGS) entry which is preliminary data.</text>
</comment>
<accession>A0A433CYP1</accession>
<reference evidence="3 4" key="1">
    <citation type="journal article" date="2018" name="New Phytol.">
        <title>Phylogenomics of Endogonaceae and evolution of mycorrhizas within Mucoromycota.</title>
        <authorList>
            <person name="Chang Y."/>
            <person name="Desiro A."/>
            <person name="Na H."/>
            <person name="Sandor L."/>
            <person name="Lipzen A."/>
            <person name="Clum A."/>
            <person name="Barry K."/>
            <person name="Grigoriev I.V."/>
            <person name="Martin F.M."/>
            <person name="Stajich J.E."/>
            <person name="Smith M.E."/>
            <person name="Bonito G."/>
            <person name="Spatafora J.W."/>
        </authorList>
    </citation>
    <scope>NUCLEOTIDE SEQUENCE [LARGE SCALE GENOMIC DNA]</scope>
    <source>
        <strain evidence="3 4">GMNB39</strain>
    </source>
</reference>
<feature type="region of interest" description="Disordered" evidence="1">
    <location>
        <begin position="303"/>
        <end position="346"/>
    </location>
</feature>